<gene>
    <name evidence="4" type="ORF">GCM10009654_32560</name>
</gene>
<dbReference type="Gene3D" id="2.140.10.30">
    <property type="entry name" value="Dipeptidylpeptidase IV, N-terminal domain"/>
    <property type="match status" value="1"/>
</dbReference>
<feature type="region of interest" description="Disordered" evidence="1">
    <location>
        <begin position="234"/>
        <end position="255"/>
    </location>
</feature>
<keyword evidence="5" id="KW-1185">Reference proteome</keyword>
<evidence type="ECO:0000259" key="2">
    <source>
        <dbReference type="Pfam" id="PF00326"/>
    </source>
</evidence>
<dbReference type="Proteomes" id="UP001501371">
    <property type="component" value="Unassembled WGS sequence"/>
</dbReference>
<dbReference type="SUPFAM" id="SSF82171">
    <property type="entry name" value="DPP6 N-terminal domain-like"/>
    <property type="match status" value="1"/>
</dbReference>
<dbReference type="InterPro" id="IPR050278">
    <property type="entry name" value="Serine_Prot_S9B/DPPIV"/>
</dbReference>
<dbReference type="InterPro" id="IPR002469">
    <property type="entry name" value="Peptidase_S9B_N"/>
</dbReference>
<feature type="domain" description="Dipeptidylpeptidase IV N-terminal" evidence="3">
    <location>
        <begin position="103"/>
        <end position="312"/>
    </location>
</feature>
<organism evidence="4 5">
    <name type="scientific">Streptomyces hebeiensis</name>
    <dbReference type="NCBI Taxonomy" id="229486"/>
    <lineage>
        <taxon>Bacteria</taxon>
        <taxon>Bacillati</taxon>
        <taxon>Actinomycetota</taxon>
        <taxon>Actinomycetes</taxon>
        <taxon>Kitasatosporales</taxon>
        <taxon>Streptomycetaceae</taxon>
        <taxon>Streptomyces</taxon>
    </lineage>
</organism>
<comment type="caution">
    <text evidence="4">The sequence shown here is derived from an EMBL/GenBank/DDBJ whole genome shotgun (WGS) entry which is preliminary data.</text>
</comment>
<feature type="domain" description="Peptidase S9 prolyl oligopeptidase catalytic" evidence="2">
    <location>
        <begin position="495"/>
        <end position="692"/>
    </location>
</feature>
<dbReference type="Pfam" id="PF00930">
    <property type="entry name" value="DPPIV_N"/>
    <property type="match status" value="1"/>
</dbReference>
<sequence>METTAFPRQFARTRRFSLGAPRRFTVSPDGDRVLFLRSASGSDPRALLWLYEHGTERLLAGGTADAEEKGAGIGGYAADRDVRLVAYTVDGALELVRTDGGAPWRVPTPGPVTDPRPSPDGDHVAYVTGGALRIVRADGSDDRPLAVPETPDVTYGLPDHVAVESIGRTRAFWWSPDGTALLVARVDTSKVRRWYLGDPSDPAAPPRTIRYPAAGTANAETSLHILRLTGGRTPVRLPRQASGTPAGPGSPGPDAVWRDPAFDYVVAADWDAFGPLISLQTRDQRTVWVVGADPTTGEAGLLVRRTDPYWVAVPCGAPLRTATGTPVLPGVRGDDPTLWIGDTPAPAGTEVRAVLGAVGERVFFEAMAVDEPTETHVWSYAPGHGFERLTSAPGVHTAAVGGDTVVLDSRTPDGQTVTVVRGGTETGRIEVLTEEPLVTPRPVPLVLGDRRLRAQLHLPSWHEPGAGRLPVLLSPYAGPGMQVVTEARAWHTAVRQWFAEQGFAVLVTDGRGTPGRGLEWQRAIAGDRLTPVLTDQVDALHAAAAHHPDLDLDRVAIRGWSFSGYLAAAAVLHRPDVFHAAVAGAPPTDRRMYDTYWEERFLGHPGITPEAYERSSLLSHAHRLTRPLLLVHGLADDNVVPAHTLRLSAALLAAGRPHTVLPLPGTGHLVARPGVADTLLLRELDFLEKALAPERSGAAPRTP</sequence>
<protein>
    <submittedName>
        <fullName evidence="4">Prolyl oligopeptidase family serine peptidase</fullName>
    </submittedName>
</protein>
<evidence type="ECO:0000259" key="3">
    <source>
        <dbReference type="Pfam" id="PF00930"/>
    </source>
</evidence>
<dbReference type="PANTHER" id="PTHR11731:SF193">
    <property type="entry name" value="DIPEPTIDYL PEPTIDASE 9"/>
    <property type="match status" value="1"/>
</dbReference>
<dbReference type="InterPro" id="IPR001375">
    <property type="entry name" value="Peptidase_S9_cat"/>
</dbReference>
<proteinExistence type="predicted"/>
<accession>A0ABP4FHV6</accession>
<dbReference type="InterPro" id="IPR029058">
    <property type="entry name" value="AB_hydrolase_fold"/>
</dbReference>
<name>A0ABP4FHV6_9ACTN</name>
<reference evidence="5" key="1">
    <citation type="journal article" date="2019" name="Int. J. Syst. Evol. Microbiol.">
        <title>The Global Catalogue of Microorganisms (GCM) 10K type strain sequencing project: providing services to taxonomists for standard genome sequencing and annotation.</title>
        <authorList>
            <consortium name="The Broad Institute Genomics Platform"/>
            <consortium name="The Broad Institute Genome Sequencing Center for Infectious Disease"/>
            <person name="Wu L."/>
            <person name="Ma J."/>
        </authorList>
    </citation>
    <scope>NUCLEOTIDE SEQUENCE [LARGE SCALE GENOMIC DNA]</scope>
    <source>
        <strain evidence="5">JCM 12696</strain>
    </source>
</reference>
<dbReference type="SUPFAM" id="SSF53474">
    <property type="entry name" value="alpha/beta-Hydrolases"/>
    <property type="match status" value="1"/>
</dbReference>
<evidence type="ECO:0000313" key="5">
    <source>
        <dbReference type="Proteomes" id="UP001501371"/>
    </source>
</evidence>
<dbReference type="RefSeq" id="WP_344276558.1">
    <property type="nucleotide sequence ID" value="NZ_BAAAKV010000027.1"/>
</dbReference>
<dbReference type="Gene3D" id="3.40.50.1820">
    <property type="entry name" value="alpha/beta hydrolase"/>
    <property type="match status" value="1"/>
</dbReference>
<dbReference type="EMBL" id="BAAAKV010000027">
    <property type="protein sequence ID" value="GAA1172827.1"/>
    <property type="molecule type" value="Genomic_DNA"/>
</dbReference>
<dbReference type="PANTHER" id="PTHR11731">
    <property type="entry name" value="PROTEASE FAMILY S9B,C DIPEPTIDYL-PEPTIDASE IV-RELATED"/>
    <property type="match status" value="1"/>
</dbReference>
<dbReference type="Pfam" id="PF00326">
    <property type="entry name" value="Peptidase_S9"/>
    <property type="match status" value="1"/>
</dbReference>
<evidence type="ECO:0000313" key="4">
    <source>
        <dbReference type="EMBL" id="GAA1172827.1"/>
    </source>
</evidence>
<evidence type="ECO:0000256" key="1">
    <source>
        <dbReference type="SAM" id="MobiDB-lite"/>
    </source>
</evidence>